<dbReference type="PANTHER" id="PTHR43514:SF4">
    <property type="entry name" value="ABC TRANSPORTER I FAMILY MEMBER 10"/>
    <property type="match status" value="1"/>
</dbReference>
<evidence type="ECO:0000256" key="1">
    <source>
        <dbReference type="ARBA" id="ARBA00022448"/>
    </source>
</evidence>
<dbReference type="GO" id="GO:0140359">
    <property type="term" value="F:ABC-type transporter activity"/>
    <property type="evidence" value="ECO:0007669"/>
    <property type="project" value="InterPro"/>
</dbReference>
<protein>
    <submittedName>
        <fullName evidence="12">Molybdate transporter ATP-binding protein</fullName>
        <ecNumber evidence="12">3.6.3.29</ecNumber>
    </submittedName>
</protein>
<keyword evidence="3 9" id="KW-0500">Molybdenum</keyword>
<dbReference type="PROSITE" id="PS50893">
    <property type="entry name" value="ABC_TRANSPORTER_2"/>
    <property type="match status" value="1"/>
</dbReference>
<dbReference type="Pfam" id="PF00005">
    <property type="entry name" value="ABC_tran"/>
    <property type="match status" value="1"/>
</dbReference>
<keyword evidence="4" id="KW-0997">Cell inner membrane</keyword>
<keyword evidence="8" id="KW-0472">Membrane</keyword>
<proteinExistence type="predicted"/>
<feature type="domain" description="Mop" evidence="11">
    <location>
        <begin position="291"/>
        <end position="362"/>
    </location>
</feature>
<keyword evidence="2" id="KW-1003">Cell membrane</keyword>
<dbReference type="GO" id="GO:0015098">
    <property type="term" value="F:molybdate ion transmembrane transporter activity"/>
    <property type="evidence" value="ECO:0007669"/>
    <property type="project" value="InterPro"/>
</dbReference>
<dbReference type="InterPro" id="IPR011868">
    <property type="entry name" value="ModC_ABC_ATP-bd"/>
</dbReference>
<dbReference type="PANTHER" id="PTHR43514">
    <property type="entry name" value="ABC TRANSPORTER I FAMILY MEMBER 10"/>
    <property type="match status" value="1"/>
</dbReference>
<dbReference type="SUPFAM" id="SSF52540">
    <property type="entry name" value="P-loop containing nucleoside triphosphate hydrolases"/>
    <property type="match status" value="1"/>
</dbReference>
<dbReference type="NCBIfam" id="NF008355">
    <property type="entry name" value="PRK11144.1"/>
    <property type="match status" value="1"/>
</dbReference>
<dbReference type="InterPro" id="IPR017871">
    <property type="entry name" value="ABC_transporter-like_CS"/>
</dbReference>
<evidence type="ECO:0000256" key="3">
    <source>
        <dbReference type="ARBA" id="ARBA00022505"/>
    </source>
</evidence>
<dbReference type="GO" id="GO:0016020">
    <property type="term" value="C:membrane"/>
    <property type="evidence" value="ECO:0007669"/>
    <property type="project" value="InterPro"/>
</dbReference>
<name>A0A0C1ZBG9_9VIBR</name>
<evidence type="ECO:0000259" key="10">
    <source>
        <dbReference type="PROSITE" id="PS50893"/>
    </source>
</evidence>
<evidence type="ECO:0000313" key="13">
    <source>
        <dbReference type="Proteomes" id="UP000031586"/>
    </source>
</evidence>
<dbReference type="Gene3D" id="2.40.50.100">
    <property type="match status" value="1"/>
</dbReference>
<dbReference type="EMBL" id="JPRD01000007">
    <property type="protein sequence ID" value="KIF54445.1"/>
    <property type="molecule type" value="Genomic_DNA"/>
</dbReference>
<dbReference type="InterPro" id="IPR005116">
    <property type="entry name" value="Transp-assoc_OB_typ1"/>
</dbReference>
<dbReference type="InterPro" id="IPR003439">
    <property type="entry name" value="ABC_transporter-like_ATP-bd"/>
</dbReference>
<evidence type="ECO:0000259" key="11">
    <source>
        <dbReference type="PROSITE" id="PS51866"/>
    </source>
</evidence>
<evidence type="ECO:0000256" key="9">
    <source>
        <dbReference type="PROSITE-ProRule" id="PRU01213"/>
    </source>
</evidence>
<dbReference type="EC" id="3.6.3.29" evidence="12"/>
<dbReference type="GO" id="GO:0005524">
    <property type="term" value="F:ATP binding"/>
    <property type="evidence" value="ECO:0007669"/>
    <property type="project" value="UniProtKB-KW"/>
</dbReference>
<dbReference type="NCBIfam" id="TIGR02142">
    <property type="entry name" value="modC_ABC"/>
    <property type="match status" value="1"/>
</dbReference>
<dbReference type="FunFam" id="3.40.50.300:FF:000634">
    <property type="entry name" value="Molybdenum import ATP-binding protein ModC"/>
    <property type="match status" value="1"/>
</dbReference>
<dbReference type="SUPFAM" id="SSF50331">
    <property type="entry name" value="MOP-like"/>
    <property type="match status" value="1"/>
</dbReference>
<evidence type="ECO:0000256" key="7">
    <source>
        <dbReference type="ARBA" id="ARBA00022967"/>
    </source>
</evidence>
<reference evidence="12 13" key="1">
    <citation type="submission" date="2014-07" db="EMBL/GenBank/DDBJ databases">
        <title>Unique and conserved regions in Vibrio harveyi and related species in comparison with the shrimp pathogen Vibrio harveyi CAIM 1792.</title>
        <authorList>
            <person name="Espinoza-Valles I."/>
            <person name="Vora G."/>
            <person name="Leekitcharoenphon P."/>
            <person name="Ussery D."/>
            <person name="Hoj L."/>
            <person name="Gomez-Gil B."/>
        </authorList>
    </citation>
    <scope>NUCLEOTIDE SEQUENCE [LARGE SCALE GENOMIC DNA]</scope>
    <source>
        <strain evidence="13">CAIM 1854 / LMG 25443</strain>
    </source>
</reference>
<dbReference type="GO" id="GO:0016887">
    <property type="term" value="F:ATP hydrolysis activity"/>
    <property type="evidence" value="ECO:0007669"/>
    <property type="project" value="InterPro"/>
</dbReference>
<evidence type="ECO:0000256" key="8">
    <source>
        <dbReference type="ARBA" id="ARBA00023136"/>
    </source>
</evidence>
<dbReference type="InterPro" id="IPR008995">
    <property type="entry name" value="Mo/tungstate-bd_C_term_dom"/>
</dbReference>
<dbReference type="InterPro" id="IPR004606">
    <property type="entry name" value="Mop_domain"/>
</dbReference>
<sequence length="368" mass="40748">MSIKIQFKQSLGETDFDIDLSLPGNGISALFGRSGAGKTTLINIISGLVTPKQGKVSIGEHVLFDSDTGINLPTHKRKIGYVFQDSRLFPHYSVKGNLLYGVAEKDDDYFDKVTELLAIKPLLKRFPISLSGGEKQRVAIARALLSKPNLLLMDEPLASLDMPRKREVMPFLEELSEQVNIPIVYVTHSLQEILRLAQHLSILDKGRIMTSGKLEEVWASHAMRPWQSFSDHSSLFEGKIATHHEKYALTCVKLAPSACLWVQKVDGEPDTPIRLQVRANDVSIALEKPISTSIRNVLPATVASIEALSTGEDKQSITVSLKLDEDCHLWATITPWALDDLNLKVGDEVYAQVKGVSVTQRDIALAHH</sequence>
<evidence type="ECO:0000256" key="6">
    <source>
        <dbReference type="ARBA" id="ARBA00022840"/>
    </source>
</evidence>
<keyword evidence="7" id="KW-1278">Translocase</keyword>
<dbReference type="Proteomes" id="UP000031586">
    <property type="component" value="Unassembled WGS sequence"/>
</dbReference>
<gene>
    <name evidence="12" type="primary">modC</name>
    <name evidence="12" type="ORF">H735_03390</name>
</gene>
<keyword evidence="6 12" id="KW-0067">ATP-binding</keyword>
<evidence type="ECO:0000313" key="12">
    <source>
        <dbReference type="EMBL" id="KIF54445.1"/>
    </source>
</evidence>
<dbReference type="InterPro" id="IPR003593">
    <property type="entry name" value="AAA+_ATPase"/>
</dbReference>
<dbReference type="PATRIC" id="fig|1229493.5.peg.5391"/>
<dbReference type="AlphaFoldDB" id="A0A0C1ZBG9"/>
<evidence type="ECO:0000256" key="4">
    <source>
        <dbReference type="ARBA" id="ARBA00022519"/>
    </source>
</evidence>
<keyword evidence="1" id="KW-0813">Transport</keyword>
<evidence type="ECO:0000256" key="5">
    <source>
        <dbReference type="ARBA" id="ARBA00022741"/>
    </source>
</evidence>
<dbReference type="InterPro" id="IPR027417">
    <property type="entry name" value="P-loop_NTPase"/>
</dbReference>
<dbReference type="SMART" id="SM00382">
    <property type="entry name" value="AAA"/>
    <property type="match status" value="1"/>
</dbReference>
<dbReference type="PROSITE" id="PS51866">
    <property type="entry name" value="MOP"/>
    <property type="match status" value="1"/>
</dbReference>
<dbReference type="PROSITE" id="PS00211">
    <property type="entry name" value="ABC_TRANSPORTER_1"/>
    <property type="match status" value="1"/>
</dbReference>
<keyword evidence="12" id="KW-0378">Hydrolase</keyword>
<keyword evidence="5" id="KW-0547">Nucleotide-binding</keyword>
<dbReference type="InterPro" id="IPR050334">
    <property type="entry name" value="Molybdenum_import_ModC"/>
</dbReference>
<dbReference type="Gene3D" id="3.40.50.300">
    <property type="entry name" value="P-loop containing nucleotide triphosphate hydrolases"/>
    <property type="match status" value="1"/>
</dbReference>
<dbReference type="RefSeq" id="WP_020196880.1">
    <property type="nucleotide sequence ID" value="NZ_BAOH01000086.1"/>
</dbReference>
<feature type="domain" description="ABC transporter" evidence="10">
    <location>
        <begin position="1"/>
        <end position="230"/>
    </location>
</feature>
<dbReference type="Pfam" id="PF03459">
    <property type="entry name" value="TOBE"/>
    <property type="match status" value="1"/>
</dbReference>
<evidence type="ECO:0000256" key="2">
    <source>
        <dbReference type="ARBA" id="ARBA00022475"/>
    </source>
</evidence>
<organism evidence="12 13">
    <name type="scientific">Vibrio owensii CAIM 1854 = LMG 25443</name>
    <dbReference type="NCBI Taxonomy" id="1229493"/>
    <lineage>
        <taxon>Bacteria</taxon>
        <taxon>Pseudomonadati</taxon>
        <taxon>Pseudomonadota</taxon>
        <taxon>Gammaproteobacteria</taxon>
        <taxon>Vibrionales</taxon>
        <taxon>Vibrionaceae</taxon>
        <taxon>Vibrio</taxon>
    </lineage>
</organism>
<accession>A0A0C1ZBG9</accession>
<comment type="caution">
    <text evidence="12">The sequence shown here is derived from an EMBL/GenBank/DDBJ whole genome shotgun (WGS) entry which is preliminary data.</text>
</comment>